<feature type="domain" description="Fibronectin type-III" evidence="10">
    <location>
        <begin position="324"/>
        <end position="423"/>
    </location>
</feature>
<evidence type="ECO:0000259" key="10">
    <source>
        <dbReference type="PROSITE" id="PS50853"/>
    </source>
</evidence>
<dbReference type="Pfam" id="PF00041">
    <property type="entry name" value="fn3"/>
    <property type="match status" value="1"/>
</dbReference>
<dbReference type="Gene3D" id="2.60.40.10">
    <property type="entry name" value="Immunoglobulins"/>
    <property type="match status" value="4"/>
</dbReference>
<evidence type="ECO:0000313" key="11">
    <source>
        <dbReference type="Ensembl" id="ENSECRP00000018194.1"/>
    </source>
</evidence>
<dbReference type="Pfam" id="PF09238">
    <property type="entry name" value="IL4Ra_N"/>
    <property type="match status" value="2"/>
</dbReference>
<evidence type="ECO:0000256" key="2">
    <source>
        <dbReference type="ARBA" id="ARBA00022553"/>
    </source>
</evidence>
<dbReference type="GO" id="GO:0009897">
    <property type="term" value="C:external side of plasma membrane"/>
    <property type="evidence" value="ECO:0007669"/>
    <property type="project" value="TreeGrafter"/>
</dbReference>
<keyword evidence="5" id="KW-1133">Transmembrane helix</keyword>
<dbReference type="InterPro" id="IPR013783">
    <property type="entry name" value="Ig-like_fold"/>
</dbReference>
<evidence type="ECO:0000256" key="4">
    <source>
        <dbReference type="ARBA" id="ARBA00022729"/>
    </source>
</evidence>
<keyword evidence="6" id="KW-0472">Membrane</keyword>
<dbReference type="InterPro" id="IPR003961">
    <property type="entry name" value="FN3_dom"/>
</dbReference>
<evidence type="ECO:0000256" key="6">
    <source>
        <dbReference type="ARBA" id="ARBA00023136"/>
    </source>
</evidence>
<dbReference type="CDD" id="cd00063">
    <property type="entry name" value="FN3"/>
    <property type="match status" value="1"/>
</dbReference>
<evidence type="ECO:0000256" key="7">
    <source>
        <dbReference type="ARBA" id="ARBA00023170"/>
    </source>
</evidence>
<dbReference type="AlphaFoldDB" id="A0A8C4SKQ0"/>
<reference evidence="11" key="3">
    <citation type="submission" date="2025-09" db="UniProtKB">
        <authorList>
            <consortium name="Ensembl"/>
        </authorList>
    </citation>
    <scope>IDENTIFICATION</scope>
</reference>
<dbReference type="PANTHER" id="PTHR23037">
    <property type="entry name" value="CYTOKINE RECEPTOR"/>
    <property type="match status" value="1"/>
</dbReference>
<evidence type="ECO:0000256" key="5">
    <source>
        <dbReference type="ARBA" id="ARBA00022989"/>
    </source>
</evidence>
<reference evidence="11" key="1">
    <citation type="submission" date="2021-06" db="EMBL/GenBank/DDBJ databases">
        <authorList>
            <consortium name="Wellcome Sanger Institute Data Sharing"/>
        </authorList>
    </citation>
    <scope>NUCLEOTIDE SEQUENCE [LARGE SCALE GENOMIC DNA]</scope>
</reference>
<dbReference type="GO" id="GO:0004896">
    <property type="term" value="F:cytokine receptor activity"/>
    <property type="evidence" value="ECO:0007669"/>
    <property type="project" value="InterPro"/>
</dbReference>
<evidence type="ECO:0000313" key="12">
    <source>
        <dbReference type="Proteomes" id="UP000694620"/>
    </source>
</evidence>
<organism evidence="11 12">
    <name type="scientific">Erpetoichthys calabaricus</name>
    <name type="common">Rope fish</name>
    <name type="synonym">Calamoichthys calabaricus</name>
    <dbReference type="NCBI Taxonomy" id="27687"/>
    <lineage>
        <taxon>Eukaryota</taxon>
        <taxon>Metazoa</taxon>
        <taxon>Chordata</taxon>
        <taxon>Craniata</taxon>
        <taxon>Vertebrata</taxon>
        <taxon>Euteleostomi</taxon>
        <taxon>Actinopterygii</taxon>
        <taxon>Polypteriformes</taxon>
        <taxon>Polypteridae</taxon>
        <taxon>Erpetoichthys</taxon>
    </lineage>
</organism>
<dbReference type="PANTHER" id="PTHR23037:SF32">
    <property type="entry name" value="INTERLEUKIN-4 RECEPTOR SUBUNIT ALPHA"/>
    <property type="match status" value="1"/>
</dbReference>
<dbReference type="PROSITE" id="PS50853">
    <property type="entry name" value="FN3"/>
    <property type="match status" value="1"/>
</dbReference>
<keyword evidence="3" id="KW-0812">Transmembrane</keyword>
<dbReference type="InterPro" id="IPR036116">
    <property type="entry name" value="FN3_sf"/>
</dbReference>
<gene>
    <name evidence="11" type="primary">LOC114661236</name>
</gene>
<keyword evidence="12" id="KW-1185">Reference proteome</keyword>
<keyword evidence="2" id="KW-0597">Phosphoprotein</keyword>
<protein>
    <recommendedName>
        <fullName evidence="10">Fibronectin type-III domain-containing protein</fullName>
    </recommendedName>
</protein>
<evidence type="ECO:0000256" key="1">
    <source>
        <dbReference type="ARBA" id="ARBA00004479"/>
    </source>
</evidence>
<evidence type="ECO:0000256" key="9">
    <source>
        <dbReference type="SAM" id="SignalP"/>
    </source>
</evidence>
<keyword evidence="8" id="KW-0325">Glycoprotein</keyword>
<evidence type="ECO:0000256" key="8">
    <source>
        <dbReference type="ARBA" id="ARBA00023180"/>
    </source>
</evidence>
<keyword evidence="4 9" id="KW-0732">Signal</keyword>
<dbReference type="InterPro" id="IPR015319">
    <property type="entry name" value="IL-4_rcpt-alpha_N"/>
</dbReference>
<name>A0A8C4SKQ0_ERPCA</name>
<proteinExistence type="predicted"/>
<dbReference type="SUPFAM" id="SSF49265">
    <property type="entry name" value="Fibronectin type III"/>
    <property type="match status" value="3"/>
</dbReference>
<dbReference type="Ensembl" id="ENSECRT00000018562.1">
    <property type="protein sequence ID" value="ENSECRP00000018194.1"/>
    <property type="gene ID" value="ENSECRG00000012163.1"/>
</dbReference>
<sequence length="952" mass="108411">MDGFELDLLLYLVALTVFAQTGSSTQPTNLQCHNDYLKEMTCMWKAEANSNCTTLYTLLHQKTDVPNQIKTCFPVNLNPEPGNLSDICTCRISIEMNHSYKLQLFYKDKLLQCSTININDTVKPAMPYSLEAIPDKDDGIFMWTSSYRSQTTQALYKKIYQVKYNECSDMESDDESPDYLDYKLVKTTLGNCARYSFMVRSKLQEPDISEWSAWIPEDEWYSESKELTCHNDFDAEMVCTWNPGKYINCAEEYIFNFRRLHHPLENSICIPRNTDHTPVSYCECRIDDIDAFTSSDKYVIEVWSGAKLIILNTVVPHESIKPRCPGNLKITKNEHGNVLLTWISNYSNKSFMSDLNFDISYRKKDRPEEEAVEKTSSDTSCFYEIIKNSLDPGWTYVVKVRSFNKRYNSQKSDWTSAIEWYNDYSTEDVLKRALPGICVVLIAVIITCYCCAIMVKHKWYDKVPNPRKSNLVIIKPKTLQIANFRESIILPCELLESVPIKIKSQCPADNILSIPQQDFLYRGLSGNDDNLLNSKMANNVTVAPEYQGCPVQSIKEKYNIEDKDQLLRTDPNDNWLVQDKPDKVEGTVIERGLVNQFCEVCDQYANLWSRIRGGNMSVSTVHNYTLTENRAPGSDFHEECSLSGNITSLGSGHFMGGSSSGESLSSAESGYKSLSPAVTPEQQLSGCCSAHVDPLLRGHLLEEHRWEPRVDKMTFDPNYRVLHVDPPQMQNSDFTLLCSSSMNYLTDTKNPQPCGIFNVPELQLWDNCKIRQQKDCPSHQFNKHTVLPAADGYESYKVLNNVNKVQKQENFVAKLPEHWKEENILNYAKSVGFSEHPNAINILCTQDNIYQPLHCKGQNSDCLLTNDQKGLELGSVSWQVEYQGLRDMPPKCHSHVFQDICSQCNVSDSEPCLNGTQGALYESVTTGDEPAFCKETSVIVPLLIDSSYKKLS</sequence>
<dbReference type="Proteomes" id="UP000694620">
    <property type="component" value="Chromosome 11"/>
</dbReference>
<dbReference type="GeneTree" id="ENSGT00510000049182"/>
<keyword evidence="7" id="KW-0675">Receptor</keyword>
<feature type="chain" id="PRO_5034853681" description="Fibronectin type-III domain-containing protein" evidence="9">
    <location>
        <begin position="25"/>
        <end position="952"/>
    </location>
</feature>
<evidence type="ECO:0000256" key="3">
    <source>
        <dbReference type="ARBA" id="ARBA00022692"/>
    </source>
</evidence>
<feature type="signal peptide" evidence="9">
    <location>
        <begin position="1"/>
        <end position="24"/>
    </location>
</feature>
<accession>A0A8C4SKQ0</accession>
<dbReference type="GO" id="GO:0002532">
    <property type="term" value="P:production of molecular mediator involved in inflammatory response"/>
    <property type="evidence" value="ECO:0007669"/>
    <property type="project" value="InterPro"/>
</dbReference>
<comment type="subcellular location">
    <subcellularLocation>
        <location evidence="1">Membrane</location>
        <topology evidence="1">Single-pass type I membrane protein</topology>
    </subcellularLocation>
</comment>
<reference evidence="11" key="2">
    <citation type="submission" date="2025-08" db="UniProtKB">
        <authorList>
            <consortium name="Ensembl"/>
        </authorList>
    </citation>
    <scope>IDENTIFICATION</scope>
</reference>